<dbReference type="SUPFAM" id="SSF49785">
    <property type="entry name" value="Galactose-binding domain-like"/>
    <property type="match status" value="1"/>
</dbReference>
<dbReference type="PANTHER" id="PTHR36848">
    <property type="entry name" value="DNA-BINDING PROTEIN (PUTATIVE SECRETED PROTEIN)-RELATED"/>
    <property type="match status" value="1"/>
</dbReference>
<proteinExistence type="predicted"/>
<reference evidence="1" key="1">
    <citation type="journal article" date="2020" name="mSystems">
        <title>Genome- and Community-Level Interaction Insights into Carbon Utilization and Element Cycling Functions of Hydrothermarchaeota in Hydrothermal Sediment.</title>
        <authorList>
            <person name="Zhou Z."/>
            <person name="Liu Y."/>
            <person name="Xu W."/>
            <person name="Pan J."/>
            <person name="Luo Z.H."/>
            <person name="Li M."/>
        </authorList>
    </citation>
    <scope>NUCLEOTIDE SEQUENCE [LARGE SCALE GENOMIC DNA]</scope>
    <source>
        <strain evidence="1">SpSt-70</strain>
    </source>
</reference>
<dbReference type="Gene3D" id="2.60.120.260">
    <property type="entry name" value="Galactose-binding domain-like"/>
    <property type="match status" value="1"/>
</dbReference>
<dbReference type="InterPro" id="IPR053161">
    <property type="entry name" value="Ulvan_degrading_GH"/>
</dbReference>
<evidence type="ECO:0000313" key="1">
    <source>
        <dbReference type="EMBL" id="HGK24505.1"/>
    </source>
</evidence>
<gene>
    <name evidence="1" type="ORF">ENU78_08820</name>
</gene>
<dbReference type="PANTHER" id="PTHR36848:SF2">
    <property type="entry name" value="SECRETED PROTEIN"/>
    <property type="match status" value="1"/>
</dbReference>
<organism evidence="1">
    <name type="scientific">Dictyoglomus thermophilum</name>
    <dbReference type="NCBI Taxonomy" id="14"/>
    <lineage>
        <taxon>Bacteria</taxon>
        <taxon>Pseudomonadati</taxon>
        <taxon>Dictyoglomota</taxon>
        <taxon>Dictyoglomia</taxon>
        <taxon>Dictyoglomales</taxon>
        <taxon>Dictyoglomaceae</taxon>
        <taxon>Dictyoglomus</taxon>
    </lineage>
</organism>
<dbReference type="InterPro" id="IPR008979">
    <property type="entry name" value="Galactose-bd-like_sf"/>
</dbReference>
<comment type="caution">
    <text evidence="1">The sequence shown here is derived from an EMBL/GenBank/DDBJ whole genome shotgun (WGS) entry which is preliminary data.</text>
</comment>
<dbReference type="Pfam" id="PF17132">
    <property type="entry name" value="Glyco_hydro_106"/>
    <property type="match status" value="1"/>
</dbReference>
<protein>
    <recommendedName>
        <fullName evidence="2">Glycoside hydrolase</fullName>
    </recommendedName>
</protein>
<evidence type="ECO:0008006" key="2">
    <source>
        <dbReference type="Google" id="ProtNLM"/>
    </source>
</evidence>
<name>A0A7V3ZKC8_DICTH</name>
<sequence length="1008" mass="118089">MEDVKRYFKNPGKEYRAIPFWSWNDKLISQDLIAQAKEFKEKGIGGFFMHSRVGLETEYMGEEWLKCIEDVVKASKEIDIDPWLYDEDRWPSGFAGGKVAEKVGDEGRAKVLAMKILKDINELKGDEIAIYKAKIIGERIFSLEKIENKDINLSPDESLIALYRFIAPKTDWYNGDSPPDNLNPKSVNAFIKTTHEVYYERLKDEFGKTIKGIFTDEPNIYPYLWGGGFDTEYVLPYTDIFPEFFKEKRGYDFWEIAPYVFLNGEKSIKARYDFWRTISELFVESYTKQISDWCKEHNILFTGHFLEENIFPHIILCSGSIMPHYEYLDIPGIDILTEVRYEFLTVKQASSVANQLGKEKVISETYGCTGWEFTFEGQKHVGDWQYALGVNIRCQHLFLYSLRGCRKRDYPPSFNHNPSWEYQNIVEDYFARLSYILTLGNPIRDILLIHPIESSWCEFNGKDKSIPKERGEEFQNIISALLGIHYDFDLGDESIIEKYGRVDKEKKEFIVGKAKYKVVILPQMLTLRKSTISLLLEFLDNDGKVILLEPLPEYIEGEENKDLLDKLISHPNIIILKGRKTLTENIENILPRRISIRDVVGQEVEQFLYMERIFNGKKIFFIVNNDREKGYDVDIYLHGEGRIEEWDPFTGEIRDVFSMFTEGYQHIRVKFAPAESKLYVMYPGETIRIKKPKEVKKTIYLEPTFEVERLDPNILTLDTCQYKIGGEWSEEIPIWIAQRRIRENLGMINIDYNNRVQRWKWINNTHPNDNTRVELKLKFQVKKVPDKEIYLLTENFKDIEKIFVNGEEIEKIEKGWYLDKNFKKIPLENIQEGENIIHIILEYKNSTELEDFYLLGDFAVSLKREILEENKTISLGDWVHQGYPHYAGRMLYRQNLNITKSENDIVLLSIDNFSATLIKAVINGKECGFIPWRSHKLDITNFINNGENKIELILYGSLRNMLGPLHHRAQKISFVSAQAFRVEGDDYTSDYVFYPYGLFSPVKLEVIS</sequence>
<accession>A0A7V3ZKC8</accession>
<dbReference type="AlphaFoldDB" id="A0A7V3ZKC8"/>
<dbReference type="EMBL" id="DTDV01000023">
    <property type="protein sequence ID" value="HGK24505.1"/>
    <property type="molecule type" value="Genomic_DNA"/>
</dbReference>